<protein>
    <recommendedName>
        <fullName evidence="5">Transmembrane protein</fullName>
    </recommendedName>
</protein>
<name>A0A152A9K9_TIELA</name>
<evidence type="ECO:0000256" key="1">
    <source>
        <dbReference type="SAM" id="MobiDB-lite"/>
    </source>
</evidence>
<accession>A0A152A9K9</accession>
<feature type="transmembrane region" description="Helical" evidence="2">
    <location>
        <begin position="86"/>
        <end position="106"/>
    </location>
</feature>
<keyword evidence="4" id="KW-1185">Reference proteome</keyword>
<dbReference type="EMBL" id="LODT01000001">
    <property type="protein sequence ID" value="KYR02908.1"/>
    <property type="molecule type" value="Genomic_DNA"/>
</dbReference>
<proteinExistence type="predicted"/>
<keyword evidence="2" id="KW-0812">Transmembrane</keyword>
<dbReference type="Proteomes" id="UP000076078">
    <property type="component" value="Unassembled WGS sequence"/>
</dbReference>
<dbReference type="OrthoDB" id="15596at2759"/>
<organism evidence="3 4">
    <name type="scientific">Tieghemostelium lacteum</name>
    <name type="common">Slime mold</name>
    <name type="synonym">Dictyostelium lacteum</name>
    <dbReference type="NCBI Taxonomy" id="361077"/>
    <lineage>
        <taxon>Eukaryota</taxon>
        <taxon>Amoebozoa</taxon>
        <taxon>Evosea</taxon>
        <taxon>Eumycetozoa</taxon>
        <taxon>Dictyostelia</taxon>
        <taxon>Dictyosteliales</taxon>
        <taxon>Raperosteliaceae</taxon>
        <taxon>Tieghemostelium</taxon>
    </lineage>
</organism>
<feature type="compositionally biased region" description="Polar residues" evidence="1">
    <location>
        <begin position="1"/>
        <end position="16"/>
    </location>
</feature>
<keyword evidence="2" id="KW-0472">Membrane</keyword>
<keyword evidence="2" id="KW-1133">Transmembrane helix</keyword>
<feature type="region of interest" description="Disordered" evidence="1">
    <location>
        <begin position="1"/>
        <end position="24"/>
    </location>
</feature>
<dbReference type="InParanoid" id="A0A152A9K9"/>
<sequence>MSNNSTDTYQTIQDTSKSARTDKNILYKPNNSSYSGGYDAIQDTAPVKKHRGLHYEYLTPLMYAPVFYLSRLLFRDSNPRLNKNIWLFGITASLAHGAYLLNKSYYLEDEDDNVKN</sequence>
<evidence type="ECO:0008006" key="5">
    <source>
        <dbReference type="Google" id="ProtNLM"/>
    </source>
</evidence>
<evidence type="ECO:0000313" key="4">
    <source>
        <dbReference type="Proteomes" id="UP000076078"/>
    </source>
</evidence>
<dbReference type="AlphaFoldDB" id="A0A152A9K9"/>
<gene>
    <name evidence="3" type="ORF">DLAC_00388</name>
</gene>
<evidence type="ECO:0000256" key="2">
    <source>
        <dbReference type="SAM" id="Phobius"/>
    </source>
</evidence>
<evidence type="ECO:0000313" key="3">
    <source>
        <dbReference type="EMBL" id="KYR02908.1"/>
    </source>
</evidence>
<comment type="caution">
    <text evidence="3">The sequence shown here is derived from an EMBL/GenBank/DDBJ whole genome shotgun (WGS) entry which is preliminary data.</text>
</comment>
<reference evidence="3 4" key="1">
    <citation type="submission" date="2015-12" db="EMBL/GenBank/DDBJ databases">
        <title>Dictyostelia acquired genes for synthesis and detection of signals that induce cell-type specialization by lateral gene transfer from prokaryotes.</title>
        <authorList>
            <person name="Gloeckner G."/>
            <person name="Schaap P."/>
        </authorList>
    </citation>
    <scope>NUCLEOTIDE SEQUENCE [LARGE SCALE GENOMIC DNA]</scope>
    <source>
        <strain evidence="3 4">TK</strain>
    </source>
</reference>
<feature type="transmembrane region" description="Helical" evidence="2">
    <location>
        <begin position="57"/>
        <end position="74"/>
    </location>
</feature>